<accession>A0A382FZD7</accession>
<gene>
    <name evidence="1" type="ORF">METZ01_LOCUS220833</name>
</gene>
<sequence length="68" mass="8103">MVYTLPARLSRDDRRILRYLPLARTEKSLVNDWRHHTEPRTAVVTLISRRLKEFLCLTRCPVGRALRD</sequence>
<proteinExistence type="predicted"/>
<dbReference type="AlphaFoldDB" id="A0A382FZD7"/>
<evidence type="ECO:0000313" key="1">
    <source>
        <dbReference type="EMBL" id="SVB67979.1"/>
    </source>
</evidence>
<reference evidence="1" key="1">
    <citation type="submission" date="2018-05" db="EMBL/GenBank/DDBJ databases">
        <authorList>
            <person name="Lanie J.A."/>
            <person name="Ng W.-L."/>
            <person name="Kazmierczak K.M."/>
            <person name="Andrzejewski T.M."/>
            <person name="Davidsen T.M."/>
            <person name="Wayne K.J."/>
            <person name="Tettelin H."/>
            <person name="Glass J.I."/>
            <person name="Rusch D."/>
            <person name="Podicherti R."/>
            <person name="Tsui H.-C.T."/>
            <person name="Winkler M.E."/>
        </authorList>
    </citation>
    <scope>NUCLEOTIDE SEQUENCE</scope>
</reference>
<name>A0A382FZD7_9ZZZZ</name>
<dbReference type="EMBL" id="UINC01052538">
    <property type="protein sequence ID" value="SVB67979.1"/>
    <property type="molecule type" value="Genomic_DNA"/>
</dbReference>
<protein>
    <submittedName>
        <fullName evidence="1">Uncharacterized protein</fullName>
    </submittedName>
</protein>
<organism evidence="1">
    <name type="scientific">marine metagenome</name>
    <dbReference type="NCBI Taxonomy" id="408172"/>
    <lineage>
        <taxon>unclassified sequences</taxon>
        <taxon>metagenomes</taxon>
        <taxon>ecological metagenomes</taxon>
    </lineage>
</organism>